<sequence length="1176" mass="134960">MSLVLPPTLLGEDARLLKLTKSTQRFFRGDGKERYLSKSVFYLNEQPIKLTPSPFSIGLRKFLRTHRFLIGRSNYSLYYNKIDYTYYSLDPVRRLSVFRPRYIGVLVFKGYSVSIKKKHETDNAVLPPMYLTRHADGTWIWIASITPVNRCPRCGSTWSSNHSCNETVAAFHHIVMGKGKDLWQHVYFRCPAMQPNTRLLFVTYDIETYTSFELKGKRLQPFMLCFKLSGHPDLVETGHEIARQDDTIGMLSGGYYWIDPRPGEVARRFRTFRHRLQLHFARDLVRRFYRCNEDYCRQVMRDGQYASIYDIPHELFTHPIAPLSLSESFFSVDIVILGHNICKFDELLLATELLEQRHEFPQAVRCVRAFMPRVGRLLFNDIRFSLPNPLYKRKDASRVTRWASGRVSVVDDADVYVRFMVRDTCQLTSGAKLSRAATAYALDLGKGTCPYEAINEHFSFGDFEKDEDGFPVSRYWEQPSVLLEQKNLWQQAHPGQAYDIVQACLEYCMQDVLVTEKLAHVLYENYDAYFSNELEMAGPFNIFERPTIPSNTHALWKQIAFTAYVNEQKRKGRRKIHPDYLAELYSPHKTMFRYIRQALRGGRCYPTVLGPFSAPVYVFDICGMYASALTHPMPHGMPLHPDHVRQEVDKLNELLRSTDHLSYFDSRIKPSILKIDAHPPRLEYLDPLPPLCSRRGGRLVWTNESLYDEVVVILDVITLHNRGWRVTVRQDPMNVVFPEWKTLCAEYVGKNIAAKEKADRDKNEVLRSISKMLSNALYGAFATNMDATSIKFEQDLTEGDLADIYDGTKVVKHVTLLNDPSLMSRELPIPNSPWSADGDVTTNPLLTDDAESDEGPSLSEVDEQLEAAVGGEVYIPSDDHAHYAKASETVFKPLRLVDADGAALTVLHLERLDKLVDNHRYATQLACFVLGWSRAFFSEWSDIVHGPDRGIHPHSRPPRSLYGDTDSLFVTASGYERMRTLGAHRLKTPTTRLTFDPEKPDLYWACECDIKCKKCGSDTYSSEAVFLAPKLYGLKDAVCVNPVCGHVGVGKIRSKGHRQAELIYETLMKCWYRHEAETLGAHPKEPDLYTRRTIFKTTLLNKVSRYDPFTIHTEQLVRILRPWKDLTLYEHNGLLHPYNNLNPNPRTVGEKIYREDASAQDPLAPLSLLRSDGSQA</sequence>
<evidence type="ECO:0000256" key="12">
    <source>
        <dbReference type="PIRNR" id="PIRNR000788"/>
    </source>
</evidence>
<organism evidence="16 17">
    <name type="scientific">Pigeon adenovirus 2</name>
    <dbReference type="NCBI Taxonomy" id="1907767"/>
    <lineage>
        <taxon>Viruses</taxon>
        <taxon>Varidnaviria</taxon>
        <taxon>Bamfordvirae</taxon>
        <taxon>Preplasmiviricota</taxon>
        <taxon>Polisuviricotina</taxon>
        <taxon>Pharingeaviricetes</taxon>
        <taxon>Rowavirales</taxon>
        <taxon>Adenoviridae</taxon>
        <taxon>Aviadenovirus</taxon>
        <taxon>Aviadenovirus columbidae</taxon>
        <taxon>Pigeon aviadenovirus B</taxon>
    </lineage>
</organism>
<dbReference type="KEGG" id="vg:29997534"/>
<dbReference type="GO" id="GO:0039693">
    <property type="term" value="P:viral DNA genome replication"/>
    <property type="evidence" value="ECO:0007669"/>
    <property type="project" value="UniProtKB-KW"/>
</dbReference>
<dbReference type="PIRSF" id="PIRSF000788">
    <property type="entry name" value="DPol_ADV"/>
    <property type="match status" value="1"/>
</dbReference>
<evidence type="ECO:0000256" key="7">
    <source>
        <dbReference type="ARBA" id="ARBA00022932"/>
    </source>
</evidence>
<evidence type="ECO:0000256" key="4">
    <source>
        <dbReference type="ARBA" id="ARBA00022679"/>
    </source>
</evidence>
<dbReference type="RefSeq" id="YP_009310429.1">
    <property type="nucleotide sequence ID" value="NC_031503.1"/>
</dbReference>
<dbReference type="Pfam" id="PF03175">
    <property type="entry name" value="DNA_pol_B_2"/>
    <property type="match status" value="1"/>
</dbReference>
<protein>
    <recommendedName>
        <fullName evidence="12 13">DNA polymerase</fullName>
        <ecNumber evidence="12 13">2.7.7.7</ecNumber>
    </recommendedName>
</protein>
<feature type="domain" description="DNA-directed DNA polymerase family B mitochondria/virus" evidence="15">
    <location>
        <begin position="368"/>
        <end position="826"/>
    </location>
</feature>
<dbReference type="SMART" id="SM00486">
    <property type="entry name" value="POLBc"/>
    <property type="match status" value="1"/>
</dbReference>
<dbReference type="InterPro" id="IPR014382">
    <property type="entry name" value="DNA-dir_DNA_pol_B_adenovir"/>
</dbReference>
<dbReference type="InterPro" id="IPR004868">
    <property type="entry name" value="DNA-dir_DNA_pol_B_mt/vir"/>
</dbReference>
<gene>
    <name evidence="16" type="primary">pol</name>
</gene>
<evidence type="ECO:0000256" key="5">
    <source>
        <dbReference type="ARBA" id="ARBA00022695"/>
    </source>
</evidence>
<dbReference type="GeneID" id="29997534"/>
<dbReference type="OrthoDB" id="529at10239"/>
<keyword evidence="9 12" id="KW-0238">DNA-binding</keyword>
<comment type="similarity">
    <text evidence="2 12 13">Belongs to the DNA polymerase type-B family.</text>
</comment>
<dbReference type="PROSITE" id="PS00116">
    <property type="entry name" value="DNA_POLYMERASE_B"/>
    <property type="match status" value="1"/>
</dbReference>
<evidence type="ECO:0000256" key="13">
    <source>
        <dbReference type="RuleBase" id="RU000442"/>
    </source>
</evidence>
<evidence type="ECO:0000313" key="17">
    <source>
        <dbReference type="Proteomes" id="UP000201673"/>
    </source>
</evidence>
<name>A0A1D8QM89_9ADEN</name>
<reference evidence="16 17" key="1">
    <citation type="journal article" date="2016" name="Virus Res.">
        <title>Identification of a novel aviadenovirus, designated pigeon adenovirus 2 in domestic pigeons (Columba livia).</title>
        <authorList>
            <person name="Teske L."/>
            <person name="Rubbenstroth D."/>
            <person name="Meixner M."/>
            <person name="Liere K."/>
            <person name="Bartels H."/>
            <person name="Rautenschlein S."/>
        </authorList>
    </citation>
    <scope>NUCLEOTIDE SEQUENCE [LARGE SCALE GENOMIC DNA]</scope>
    <source>
        <strain evidence="16">YPDS-Y-V1.A19.11-2013</strain>
    </source>
</reference>
<dbReference type="InterPro" id="IPR006172">
    <property type="entry name" value="DNA-dir_DNA_pol_B"/>
</dbReference>
<evidence type="ECO:0000256" key="10">
    <source>
        <dbReference type="ARBA" id="ARBA00046822"/>
    </source>
</evidence>
<accession>A0A1D8QM89</accession>
<keyword evidence="3" id="KW-1048">Host nucleus</keyword>
<evidence type="ECO:0000256" key="6">
    <source>
        <dbReference type="ARBA" id="ARBA00022705"/>
    </source>
</evidence>
<evidence type="ECO:0000256" key="11">
    <source>
        <dbReference type="ARBA" id="ARBA00049244"/>
    </source>
</evidence>
<keyword evidence="8" id="KW-1194">Viral DNA replication</keyword>
<keyword evidence="4 12" id="KW-0808">Transferase</keyword>
<dbReference type="SUPFAM" id="SSF53098">
    <property type="entry name" value="Ribonuclease H-like"/>
    <property type="match status" value="1"/>
</dbReference>
<proteinExistence type="inferred from homology"/>
<feature type="region of interest" description="Disordered" evidence="14">
    <location>
        <begin position="828"/>
        <end position="857"/>
    </location>
</feature>
<keyword evidence="5 12" id="KW-0548">Nucleotidyltransferase</keyword>
<dbReference type="PRINTS" id="PR00106">
    <property type="entry name" value="DNAPOLB"/>
</dbReference>
<evidence type="ECO:0000256" key="2">
    <source>
        <dbReference type="ARBA" id="ARBA00005755"/>
    </source>
</evidence>
<dbReference type="GO" id="GO:0003887">
    <property type="term" value="F:DNA-directed DNA polymerase activity"/>
    <property type="evidence" value="ECO:0007669"/>
    <property type="project" value="UniProtKB-UniRule"/>
</dbReference>
<comment type="subcellular location">
    <subcellularLocation>
        <location evidence="1">Host nucleus</location>
    </subcellularLocation>
</comment>
<dbReference type="InterPro" id="IPR043502">
    <property type="entry name" value="DNA/RNA_pol_sf"/>
</dbReference>
<dbReference type="EMBL" id="KX121164">
    <property type="protein sequence ID" value="AOW42059.1"/>
    <property type="molecule type" value="Genomic_DNA"/>
</dbReference>
<keyword evidence="6 12" id="KW-0235">DNA replication</keyword>
<dbReference type="SUPFAM" id="SSF56672">
    <property type="entry name" value="DNA/RNA polymerases"/>
    <property type="match status" value="1"/>
</dbReference>
<evidence type="ECO:0000256" key="9">
    <source>
        <dbReference type="ARBA" id="ARBA00023125"/>
    </source>
</evidence>
<comment type="subunit">
    <text evidence="10">Heterodimer with the terminal protein; this heterodimer binds to bp 9 to 18 of the genome. Forms a complex with viral pTP, DBP and hosts NFIA and POU2F1/OCT1 for initiation of replication.</text>
</comment>
<dbReference type="InterPro" id="IPR017964">
    <property type="entry name" value="DNA-dir_DNA_pol_B_CS"/>
</dbReference>
<dbReference type="GO" id="GO:0006260">
    <property type="term" value="P:DNA replication"/>
    <property type="evidence" value="ECO:0007669"/>
    <property type="project" value="UniProtKB-KW"/>
</dbReference>
<keyword evidence="17" id="KW-1185">Reference proteome</keyword>
<feature type="compositionally biased region" description="Acidic residues" evidence="14">
    <location>
        <begin position="848"/>
        <end position="857"/>
    </location>
</feature>
<evidence type="ECO:0000256" key="14">
    <source>
        <dbReference type="SAM" id="MobiDB-lite"/>
    </source>
</evidence>
<dbReference type="GO" id="GO:0000166">
    <property type="term" value="F:nucleotide binding"/>
    <property type="evidence" value="ECO:0007669"/>
    <property type="project" value="UniProtKB-UniRule"/>
</dbReference>
<evidence type="ECO:0000256" key="8">
    <source>
        <dbReference type="ARBA" id="ARBA00023109"/>
    </source>
</evidence>
<dbReference type="InterPro" id="IPR012337">
    <property type="entry name" value="RNaseH-like_sf"/>
</dbReference>
<evidence type="ECO:0000313" key="16">
    <source>
        <dbReference type="EMBL" id="AOW42059.1"/>
    </source>
</evidence>
<evidence type="ECO:0000256" key="3">
    <source>
        <dbReference type="ARBA" id="ARBA00022562"/>
    </source>
</evidence>
<comment type="catalytic activity">
    <reaction evidence="11 12 13">
        <text>DNA(n) + a 2'-deoxyribonucleoside 5'-triphosphate = DNA(n+1) + diphosphate</text>
        <dbReference type="Rhea" id="RHEA:22508"/>
        <dbReference type="Rhea" id="RHEA-COMP:17339"/>
        <dbReference type="Rhea" id="RHEA-COMP:17340"/>
        <dbReference type="ChEBI" id="CHEBI:33019"/>
        <dbReference type="ChEBI" id="CHEBI:61560"/>
        <dbReference type="ChEBI" id="CHEBI:173112"/>
        <dbReference type="EC" id="2.7.7.7"/>
    </reaction>
</comment>
<dbReference type="GO" id="GO:0042025">
    <property type="term" value="C:host cell nucleus"/>
    <property type="evidence" value="ECO:0007669"/>
    <property type="project" value="UniProtKB-SubCell"/>
</dbReference>
<evidence type="ECO:0000256" key="1">
    <source>
        <dbReference type="ARBA" id="ARBA00004147"/>
    </source>
</evidence>
<keyword evidence="7 12" id="KW-0239">DNA-directed DNA polymerase</keyword>
<dbReference type="GO" id="GO:0003677">
    <property type="term" value="F:DNA binding"/>
    <property type="evidence" value="ECO:0007669"/>
    <property type="project" value="UniProtKB-UniRule"/>
</dbReference>
<dbReference type="EC" id="2.7.7.7" evidence="12 13"/>
<dbReference type="Proteomes" id="UP000201673">
    <property type="component" value="Segment"/>
</dbReference>
<evidence type="ECO:0000259" key="15">
    <source>
        <dbReference type="Pfam" id="PF03175"/>
    </source>
</evidence>